<evidence type="ECO:0000313" key="2">
    <source>
        <dbReference type="EMBL" id="MFC4257869.1"/>
    </source>
</evidence>
<dbReference type="Pfam" id="PF05488">
    <property type="entry name" value="PAAR_motif"/>
    <property type="match status" value="1"/>
</dbReference>
<accession>A0ABV8QFJ0</accession>
<dbReference type="RefSeq" id="WP_379885131.1">
    <property type="nucleotide sequence ID" value="NZ_JBHSDI010000001.1"/>
</dbReference>
<organism evidence="2 3">
    <name type="scientific">Marinobacter lacisalsi</name>
    <dbReference type="NCBI Taxonomy" id="475979"/>
    <lineage>
        <taxon>Bacteria</taxon>
        <taxon>Pseudomonadati</taxon>
        <taxon>Pseudomonadota</taxon>
        <taxon>Gammaproteobacteria</taxon>
        <taxon>Pseudomonadales</taxon>
        <taxon>Marinobacteraceae</taxon>
        <taxon>Marinobacter</taxon>
    </lineage>
</organism>
<dbReference type="CDD" id="cd14738">
    <property type="entry name" value="PAAR_2"/>
    <property type="match status" value="1"/>
</dbReference>
<proteinExistence type="predicted"/>
<gene>
    <name evidence="2" type="ORF">ACFOZ5_02360</name>
</gene>
<dbReference type="InterPro" id="IPR008727">
    <property type="entry name" value="PAAR_motif"/>
</dbReference>
<reference evidence="3" key="1">
    <citation type="journal article" date="2019" name="Int. J. Syst. Evol. Microbiol.">
        <title>The Global Catalogue of Microorganisms (GCM) 10K type strain sequencing project: providing services to taxonomists for standard genome sequencing and annotation.</title>
        <authorList>
            <consortium name="The Broad Institute Genomics Platform"/>
            <consortium name="The Broad Institute Genome Sequencing Center for Infectious Disease"/>
            <person name="Wu L."/>
            <person name="Ma J."/>
        </authorList>
    </citation>
    <scope>NUCLEOTIDE SEQUENCE [LARGE SCALE GENOMIC DNA]</scope>
    <source>
        <strain evidence="3">CECT 7297</strain>
    </source>
</reference>
<feature type="compositionally biased region" description="Polar residues" evidence="1">
    <location>
        <begin position="127"/>
        <end position="149"/>
    </location>
</feature>
<feature type="region of interest" description="Disordered" evidence="1">
    <location>
        <begin position="114"/>
        <end position="149"/>
    </location>
</feature>
<evidence type="ECO:0000256" key="1">
    <source>
        <dbReference type="SAM" id="MobiDB-lite"/>
    </source>
</evidence>
<sequence length="149" mass="15245">MGNPIAFLTAYHVCPKKSGSKDHVGGKIFKAARTVTTGGLPVARVNDKLACECGSDTIETGSTGVFCEGQPVAYVGSMTSHGGQVVEGNGTVAVGEKISGSPYNGLEAEMLAEHIDKPVDKADSGPTVKQNAQEAPTPATRSTDAPVSK</sequence>
<dbReference type="Proteomes" id="UP001595798">
    <property type="component" value="Unassembled WGS sequence"/>
</dbReference>
<dbReference type="EMBL" id="JBHSDI010000001">
    <property type="protein sequence ID" value="MFC4257869.1"/>
    <property type="molecule type" value="Genomic_DNA"/>
</dbReference>
<feature type="compositionally biased region" description="Basic and acidic residues" evidence="1">
    <location>
        <begin position="114"/>
        <end position="123"/>
    </location>
</feature>
<dbReference type="Gene3D" id="2.60.200.60">
    <property type="match status" value="2"/>
</dbReference>
<name>A0ABV8QFJ0_9GAMM</name>
<protein>
    <submittedName>
        <fullName evidence="2">PAAR domain-containing protein</fullName>
    </submittedName>
</protein>
<comment type="caution">
    <text evidence="2">The sequence shown here is derived from an EMBL/GenBank/DDBJ whole genome shotgun (WGS) entry which is preliminary data.</text>
</comment>
<keyword evidence="3" id="KW-1185">Reference proteome</keyword>
<evidence type="ECO:0000313" key="3">
    <source>
        <dbReference type="Proteomes" id="UP001595798"/>
    </source>
</evidence>